<accession>A0ABW9R159</accession>
<protein>
    <submittedName>
        <fullName evidence="3">FAD-dependent oxidoreductase</fullName>
    </submittedName>
</protein>
<feature type="non-terminal residue" evidence="3">
    <location>
        <position position="1"/>
    </location>
</feature>
<evidence type="ECO:0000313" key="4">
    <source>
        <dbReference type="Proteomes" id="UP000437736"/>
    </source>
</evidence>
<evidence type="ECO:0000259" key="2">
    <source>
        <dbReference type="Pfam" id="PF01266"/>
    </source>
</evidence>
<feature type="domain" description="FAD dependent oxidoreductase" evidence="2">
    <location>
        <begin position="4"/>
        <end position="166"/>
    </location>
</feature>
<reference evidence="3 4" key="1">
    <citation type="submission" date="2019-11" db="EMBL/GenBank/DDBJ databases">
        <title>Acidiferrimicrobium australis gen. nov., sp. nov., an acidophilic and obligately heterotrophic, member of the Actinobacteria that catalyses dissimilatory oxido- reduction of iron isolated from metal-rich acidic water in Chile.</title>
        <authorList>
            <person name="Gonzalez D."/>
            <person name="Huber K."/>
            <person name="Hedrich S."/>
            <person name="Rojas-Villalobos C."/>
            <person name="Quatrini R."/>
            <person name="Dinamarca M.A."/>
            <person name="Schwarz A."/>
            <person name="Canales C."/>
            <person name="Nancucheo I."/>
        </authorList>
    </citation>
    <scope>NUCLEOTIDE SEQUENCE [LARGE SCALE GENOMIC DNA]</scope>
    <source>
        <strain evidence="3 4">USS-CCA1</strain>
    </source>
</reference>
<proteinExistence type="predicted"/>
<dbReference type="EMBL" id="WJHE01000997">
    <property type="protein sequence ID" value="MST34418.1"/>
    <property type="molecule type" value="Genomic_DNA"/>
</dbReference>
<dbReference type="Pfam" id="PF01266">
    <property type="entry name" value="DAO"/>
    <property type="match status" value="1"/>
</dbReference>
<comment type="caution">
    <text evidence="3">The sequence shown here is derived from an EMBL/GenBank/DDBJ whole genome shotgun (WGS) entry which is preliminary data.</text>
</comment>
<dbReference type="PANTHER" id="PTHR13847:SF289">
    <property type="entry name" value="GLYCINE OXIDASE"/>
    <property type="match status" value="1"/>
</dbReference>
<keyword evidence="1" id="KW-0560">Oxidoreductase</keyword>
<name>A0ABW9R159_9ACTN</name>
<dbReference type="InterPro" id="IPR006076">
    <property type="entry name" value="FAD-dep_OxRdtase"/>
</dbReference>
<sequence>GVVLEDGTEVAASAVVLAAGTGVPHLDGLPDEVRLPVRPVKGEILRLQGDPSEGGLAMTVRATVQGQPVYLVPRVDGEVIVGATVQEAGYDTTVRAGAVLELLRAAVDLVPALGEAPLAEVAAGLRPATPDNAPLIGPTGVEGLHVVAGHYRNGVLLAPISAELVVSALGSGRLPEQAAAFSAGRFG</sequence>
<organism evidence="3 4">
    <name type="scientific">Acidiferrimicrobium australe</name>
    <dbReference type="NCBI Taxonomy" id="2664430"/>
    <lineage>
        <taxon>Bacteria</taxon>
        <taxon>Bacillati</taxon>
        <taxon>Actinomycetota</taxon>
        <taxon>Acidimicrobiia</taxon>
        <taxon>Acidimicrobiales</taxon>
        <taxon>Acidimicrobiaceae</taxon>
        <taxon>Acidiferrimicrobium</taxon>
    </lineage>
</organism>
<evidence type="ECO:0000256" key="1">
    <source>
        <dbReference type="ARBA" id="ARBA00023002"/>
    </source>
</evidence>
<evidence type="ECO:0000313" key="3">
    <source>
        <dbReference type="EMBL" id="MST34418.1"/>
    </source>
</evidence>
<keyword evidence="4" id="KW-1185">Reference proteome</keyword>
<dbReference type="Gene3D" id="3.50.50.60">
    <property type="entry name" value="FAD/NAD(P)-binding domain"/>
    <property type="match status" value="1"/>
</dbReference>
<gene>
    <name evidence="3" type="ORF">GHK86_17035</name>
</gene>
<dbReference type="SUPFAM" id="SSF54373">
    <property type="entry name" value="FAD-linked reductases, C-terminal domain"/>
    <property type="match status" value="1"/>
</dbReference>
<dbReference type="PANTHER" id="PTHR13847">
    <property type="entry name" value="SARCOSINE DEHYDROGENASE-RELATED"/>
    <property type="match status" value="1"/>
</dbReference>
<dbReference type="Gene3D" id="3.30.9.10">
    <property type="entry name" value="D-Amino Acid Oxidase, subunit A, domain 2"/>
    <property type="match status" value="1"/>
</dbReference>
<dbReference type="InterPro" id="IPR036188">
    <property type="entry name" value="FAD/NAD-bd_sf"/>
</dbReference>
<dbReference type="SUPFAM" id="SSF51971">
    <property type="entry name" value="Nucleotide-binding domain"/>
    <property type="match status" value="1"/>
</dbReference>
<dbReference type="Proteomes" id="UP000437736">
    <property type="component" value="Unassembled WGS sequence"/>
</dbReference>